<evidence type="ECO:0000313" key="3">
    <source>
        <dbReference type="Proteomes" id="UP000655225"/>
    </source>
</evidence>
<dbReference type="PANTHER" id="PTHR10855:SF1">
    <property type="entry name" value="26S PROTEASOME NON-ATPASE REGULATORY SUBUNIT 12"/>
    <property type="match status" value="1"/>
</dbReference>
<evidence type="ECO:0000259" key="1">
    <source>
        <dbReference type="Pfam" id="PF22241"/>
    </source>
</evidence>
<keyword evidence="3" id="KW-1185">Reference proteome</keyword>
<dbReference type="PANTHER" id="PTHR10855">
    <property type="entry name" value="26S PROTEASOME NON-ATPASE REGULATORY SUBUNIT 12/COP9 SIGNALOSOME COMPLEX SUBUNIT 4"/>
    <property type="match status" value="1"/>
</dbReference>
<gene>
    <name evidence="2" type="ORF">HHK36_030571</name>
</gene>
<name>A0A834Y7R2_TETSI</name>
<protein>
    <recommendedName>
        <fullName evidence="1">PSMD12/CSN4-like N-terminal domain-containing protein</fullName>
    </recommendedName>
</protein>
<accession>A0A834Y7R2</accession>
<dbReference type="InterPro" id="IPR054559">
    <property type="entry name" value="PSMD12-CSN4-like_N"/>
</dbReference>
<dbReference type="OMA" id="TANELMQ"/>
<dbReference type="Proteomes" id="UP000655225">
    <property type="component" value="Unassembled WGS sequence"/>
</dbReference>
<dbReference type="Pfam" id="PF22241">
    <property type="entry name" value="PSMD12-CSN4_N"/>
    <property type="match status" value="2"/>
</dbReference>
<organism evidence="2 3">
    <name type="scientific">Tetracentron sinense</name>
    <name type="common">Spur-leaf</name>
    <dbReference type="NCBI Taxonomy" id="13715"/>
    <lineage>
        <taxon>Eukaryota</taxon>
        <taxon>Viridiplantae</taxon>
        <taxon>Streptophyta</taxon>
        <taxon>Embryophyta</taxon>
        <taxon>Tracheophyta</taxon>
        <taxon>Spermatophyta</taxon>
        <taxon>Magnoliopsida</taxon>
        <taxon>Trochodendrales</taxon>
        <taxon>Trochodendraceae</taxon>
        <taxon>Tetracentron</taxon>
    </lineage>
</organism>
<sequence>MVSYCVVLYLNLQEGGGNLDAAIESLLNVEKQMRLAEDVAGTKKAAIDILQLCFQARAWKTLNDQIFLLSKRRGQLKQAVTAMVQQAMQYIDETPDIETRVELIKTLNSVSAGKIYVEIERARLVKKLAKIKEEQGLIAEAADLMQEIAVSVLQSYKSLFVIYAVGVLVETFGAMAKTEKIAFILEQVRLCLDRQDYVRAQILSRKISSRVFDADTSKEKKKAKEGDNVVEEAPADIPSLLELKRIYYELMIRYVDICFPLPPGF</sequence>
<dbReference type="EMBL" id="JABCRI010000024">
    <property type="protein sequence ID" value="KAF8377198.1"/>
    <property type="molecule type" value="Genomic_DNA"/>
</dbReference>
<feature type="domain" description="PSMD12/CSN4-like N-terminal" evidence="1">
    <location>
        <begin position="22"/>
        <end position="156"/>
    </location>
</feature>
<feature type="domain" description="PSMD12/CSN4-like N-terminal" evidence="1">
    <location>
        <begin position="167"/>
        <end position="220"/>
    </location>
</feature>
<dbReference type="OrthoDB" id="268763at2759"/>
<dbReference type="GO" id="GO:0005737">
    <property type="term" value="C:cytoplasm"/>
    <property type="evidence" value="ECO:0007669"/>
    <property type="project" value="TreeGrafter"/>
</dbReference>
<reference evidence="2 3" key="1">
    <citation type="submission" date="2020-04" db="EMBL/GenBank/DDBJ databases">
        <title>Plant Genome Project.</title>
        <authorList>
            <person name="Zhang R.-G."/>
        </authorList>
    </citation>
    <scope>NUCLEOTIDE SEQUENCE [LARGE SCALE GENOMIC DNA]</scope>
    <source>
        <strain evidence="2">YNK0</strain>
        <tissue evidence="2">Leaf</tissue>
    </source>
</reference>
<dbReference type="AlphaFoldDB" id="A0A834Y7R2"/>
<evidence type="ECO:0000313" key="2">
    <source>
        <dbReference type="EMBL" id="KAF8377198.1"/>
    </source>
</evidence>
<comment type="caution">
    <text evidence="2">The sequence shown here is derived from an EMBL/GenBank/DDBJ whole genome shotgun (WGS) entry which is preliminary data.</text>
</comment>
<dbReference type="GO" id="GO:0008541">
    <property type="term" value="C:proteasome regulatory particle, lid subcomplex"/>
    <property type="evidence" value="ECO:0007669"/>
    <property type="project" value="TreeGrafter"/>
</dbReference>
<dbReference type="InterPro" id="IPR040134">
    <property type="entry name" value="PSMD12/CSN4"/>
</dbReference>
<proteinExistence type="predicted"/>